<gene>
    <name evidence="2" type="ORF">I79_017062</name>
</gene>
<dbReference type="InParanoid" id="G3I119"/>
<accession>G3I119</accession>
<feature type="signal peptide" evidence="1">
    <location>
        <begin position="1"/>
        <end position="23"/>
    </location>
</feature>
<proteinExistence type="predicted"/>
<dbReference type="Proteomes" id="UP000001075">
    <property type="component" value="Unassembled WGS sequence"/>
</dbReference>
<organism evidence="2 3">
    <name type="scientific">Cricetulus griseus</name>
    <name type="common">Chinese hamster</name>
    <name type="synonym">Cricetulus barabensis griseus</name>
    <dbReference type="NCBI Taxonomy" id="10029"/>
    <lineage>
        <taxon>Eukaryota</taxon>
        <taxon>Metazoa</taxon>
        <taxon>Chordata</taxon>
        <taxon>Craniata</taxon>
        <taxon>Vertebrata</taxon>
        <taxon>Euteleostomi</taxon>
        <taxon>Mammalia</taxon>
        <taxon>Eutheria</taxon>
        <taxon>Euarchontoglires</taxon>
        <taxon>Glires</taxon>
        <taxon>Rodentia</taxon>
        <taxon>Myomorpha</taxon>
        <taxon>Muroidea</taxon>
        <taxon>Cricetidae</taxon>
        <taxon>Cricetinae</taxon>
        <taxon>Cricetulus</taxon>
    </lineage>
</organism>
<evidence type="ECO:0000313" key="2">
    <source>
        <dbReference type="EMBL" id="EGV94417.1"/>
    </source>
</evidence>
<evidence type="ECO:0000256" key="1">
    <source>
        <dbReference type="SAM" id="SignalP"/>
    </source>
</evidence>
<dbReference type="EMBL" id="JH001041">
    <property type="protein sequence ID" value="EGV94417.1"/>
    <property type="molecule type" value="Genomic_DNA"/>
</dbReference>
<sequence length="52" mass="5796">MLAEKRVISCLSLLVFRFCPATLLPSQSASQCLFINHKRYKYTEGLSPSGCS</sequence>
<feature type="chain" id="PRO_5003445005" evidence="1">
    <location>
        <begin position="24"/>
        <end position="52"/>
    </location>
</feature>
<keyword evidence="1" id="KW-0732">Signal</keyword>
<reference evidence="3" key="1">
    <citation type="journal article" date="2011" name="Nat. Biotechnol.">
        <title>The genomic sequence of the Chinese hamster ovary (CHO)-K1 cell line.</title>
        <authorList>
            <person name="Xu X."/>
            <person name="Nagarajan H."/>
            <person name="Lewis N.E."/>
            <person name="Pan S."/>
            <person name="Cai Z."/>
            <person name="Liu X."/>
            <person name="Chen W."/>
            <person name="Xie M."/>
            <person name="Wang W."/>
            <person name="Hammond S."/>
            <person name="Andersen M.R."/>
            <person name="Neff N."/>
            <person name="Passarelli B."/>
            <person name="Koh W."/>
            <person name="Fan H.C."/>
            <person name="Wang J."/>
            <person name="Gui Y."/>
            <person name="Lee K.H."/>
            <person name="Betenbaugh M.J."/>
            <person name="Quake S.R."/>
            <person name="Famili I."/>
            <person name="Palsson B.O."/>
            <person name="Wang J."/>
        </authorList>
    </citation>
    <scope>NUCLEOTIDE SEQUENCE [LARGE SCALE GENOMIC DNA]</scope>
    <source>
        <strain evidence="3">CHO K1 cell line</strain>
    </source>
</reference>
<name>G3I119_CRIGR</name>
<evidence type="ECO:0000313" key="3">
    <source>
        <dbReference type="Proteomes" id="UP000001075"/>
    </source>
</evidence>
<protein>
    <submittedName>
        <fullName evidence="2">Uncharacterized protein</fullName>
    </submittedName>
</protein>
<dbReference type="AlphaFoldDB" id="G3I119"/>